<dbReference type="Proteomes" id="UP000199423">
    <property type="component" value="Unassembled WGS sequence"/>
</dbReference>
<accession>A0A1I7NWQ3</accession>
<evidence type="ECO:0008006" key="3">
    <source>
        <dbReference type="Google" id="ProtNLM"/>
    </source>
</evidence>
<name>A0A1I7NWQ3_9HYPH</name>
<dbReference type="RefSeq" id="WP_092869611.1">
    <property type="nucleotide sequence ID" value="NZ_FPCH01000005.1"/>
</dbReference>
<dbReference type="SUPFAM" id="SSF53448">
    <property type="entry name" value="Nucleotide-diphospho-sugar transferases"/>
    <property type="match status" value="1"/>
</dbReference>
<reference evidence="2" key="1">
    <citation type="submission" date="2016-10" db="EMBL/GenBank/DDBJ databases">
        <authorList>
            <person name="Varghese N."/>
            <person name="Submissions S."/>
        </authorList>
    </citation>
    <scope>NUCLEOTIDE SEQUENCE [LARGE SCALE GENOMIC DNA]</scope>
    <source>
        <strain evidence="2">DSM 1565</strain>
    </source>
</reference>
<sequence length="252" mass="28569">MTEDTIYFCMPLIGRLAANNWDHVVELLDQTLQSVLTQEGNIRVLVACNDVPASRFIDDPRLEFLRVQGAVPQTWGEKIRDKTIKLRRIADEVCRRGGGYVVMMDADDLVSNRLTRHITLTDNKIGYLFQAGYLFNVAGQNFCLTNDFPSHCGTCGVFYLGENDLTPGVGVCAIIENGKHTEYAKHSAAMGRRLEAVPFPAAIYLRHHGDNVSLARKSILRFRKTRNLVRRLLSRIYINDEIRAEFSIPPHY</sequence>
<dbReference type="EMBL" id="FPCH01000005">
    <property type="protein sequence ID" value="SFV39082.1"/>
    <property type="molecule type" value="Genomic_DNA"/>
</dbReference>
<dbReference type="AlphaFoldDB" id="A0A1I7NWQ3"/>
<dbReference type="STRING" id="51670.SAMN04488557_4107"/>
<protein>
    <recommendedName>
        <fullName evidence="3">Glycosyl transferase family 2</fullName>
    </recommendedName>
</protein>
<keyword evidence="2" id="KW-1185">Reference proteome</keyword>
<evidence type="ECO:0000313" key="2">
    <source>
        <dbReference type="Proteomes" id="UP000199423"/>
    </source>
</evidence>
<evidence type="ECO:0000313" key="1">
    <source>
        <dbReference type="EMBL" id="SFV39082.1"/>
    </source>
</evidence>
<organism evidence="1 2">
    <name type="scientific">Hyphomicrobium facile</name>
    <dbReference type="NCBI Taxonomy" id="51670"/>
    <lineage>
        <taxon>Bacteria</taxon>
        <taxon>Pseudomonadati</taxon>
        <taxon>Pseudomonadota</taxon>
        <taxon>Alphaproteobacteria</taxon>
        <taxon>Hyphomicrobiales</taxon>
        <taxon>Hyphomicrobiaceae</taxon>
        <taxon>Hyphomicrobium</taxon>
    </lineage>
</organism>
<dbReference type="InterPro" id="IPR029044">
    <property type="entry name" value="Nucleotide-diphossugar_trans"/>
</dbReference>
<gene>
    <name evidence="1" type="ORF">SAMN04488557_4107</name>
</gene>
<proteinExistence type="predicted"/>